<sequence>MNQAQQEWTTAYIGLGSNLGNREAWLAGAVDLLNRHPEVRLAASSAIYETEPVGYVDQPVFLNMALRIETRLPPEQLLAFMMEVEQQLERKREIRWGPRTIDLDMLLYGDCRMDSPALTLPHPRMLERAFVLVPLQDVLLPEPRLQAELIRETLDTLEGKEGVKRWKDKL</sequence>
<dbReference type="Proteomes" id="UP001631969">
    <property type="component" value="Unassembled WGS sequence"/>
</dbReference>
<gene>
    <name evidence="1" type="primary">folK</name>
    <name evidence="1" type="ORF">ACI1P1_28090</name>
</gene>
<dbReference type="EC" id="2.7.6.3" evidence="1"/>
<evidence type="ECO:0000313" key="1">
    <source>
        <dbReference type="EMBL" id="MFM9332162.1"/>
    </source>
</evidence>
<keyword evidence="1" id="KW-0808">Transferase</keyword>
<keyword evidence="2" id="KW-1185">Reference proteome</keyword>
<name>A0ACC7P9V6_9BACL</name>
<dbReference type="EMBL" id="JBJURJ010000026">
    <property type="protein sequence ID" value="MFM9332162.1"/>
    <property type="molecule type" value="Genomic_DNA"/>
</dbReference>
<reference evidence="1" key="1">
    <citation type="submission" date="2024-12" db="EMBL/GenBank/DDBJ databases">
        <authorList>
            <person name="Wu N."/>
        </authorList>
    </citation>
    <scope>NUCLEOTIDE SEQUENCE</scope>
    <source>
        <strain evidence="1">P15</strain>
    </source>
</reference>
<comment type="caution">
    <text evidence="1">The sequence shown here is derived from an EMBL/GenBank/DDBJ whole genome shotgun (WGS) entry which is preliminary data.</text>
</comment>
<protein>
    <submittedName>
        <fullName evidence="1">2-amino-4-hydroxy-6-hydroxymethyldihydropteridine diphosphokinase</fullName>
        <ecNumber evidence="1">2.7.6.3</ecNumber>
    </submittedName>
</protein>
<organism evidence="1 2">
    <name type="scientific">Paenibacillus mesotrionivorans</name>
    <dbReference type="NCBI Taxonomy" id="3160968"/>
    <lineage>
        <taxon>Bacteria</taxon>
        <taxon>Bacillati</taxon>
        <taxon>Bacillota</taxon>
        <taxon>Bacilli</taxon>
        <taxon>Bacillales</taxon>
        <taxon>Paenibacillaceae</taxon>
        <taxon>Paenibacillus</taxon>
    </lineage>
</organism>
<accession>A0ACC7P9V6</accession>
<evidence type="ECO:0000313" key="2">
    <source>
        <dbReference type="Proteomes" id="UP001631969"/>
    </source>
</evidence>
<proteinExistence type="predicted"/>